<protein>
    <recommendedName>
        <fullName evidence="3">BREX system P-loop protein BrxC</fullName>
    </recommendedName>
</protein>
<dbReference type="SUPFAM" id="SSF52540">
    <property type="entry name" value="P-loop containing nucleoside triphosphate hydrolases"/>
    <property type="match status" value="1"/>
</dbReference>
<sequence>MTVNSLTVLNREVFYNDPTTYALPNDGVARVGPLPEDREDKQWAVARYELEHFVCEGSYHDGLKRILKSYIENLDQGSQPAVWVSGFFGSGKSHLVRVLEFLWSDLSFVDGATARGICNLPSDIEEALRELTTEARRAGGIWSAAGTLSSGDSDDPRLAVLQVVLRSAGLPDILDIARVHLWLAHEGILDGMREKLRAIGKEKDMELPFVSEHFAQALLELKPRFAESATQATEFLSNQFITDRQMTNAELIGLMKDIFLLKGSARGQVPLVLLVLDEVQQYLTIGEGSKQLLAFQEIIEACCKSFGGKLLVVATGQEALQANVLLQRLQGRFSVPVQLESKDVDVVLHQTVLRKKESMKKPLQSVFDQVNGEISRHLGGTKLAHQMEDDAALLLDYPLLPTRKRLWDRILHAVDTGGMSTQLRTQLRLAYEGSRSTALEPIGSVIPADFIFNQLSTYLIRNGLLADEINEMIRKEDDGTPDGNLRSRICALIYLIQYVDESFGVYANAQTLSDLLVTDLPAGSEMLRKKVPELLLELNDRGVISDVGNRVYHIQTKEGKAWDSDYRTKLAQYKADDSRVMFKRDELLGRAVEEKLRGLSLVQGKSKTPRQTEFTVFGSQKPEIGTKVPVWIRHGWEVPESQVRSEAQEEGTESPLLMVFLPRMHHNEIRNEIAGMLAATEILQSRPTPTTSEGHQARTNIEAKCRNHETKLTEYITSILANTKLYPGGGSPVDCPDLVKAVRDAAQNSILRMFPRFSDADAVGWDRVIPRVKADAKAPLETIGFARATEEHPVCKEILHRLHSGPKTGNEIRNALDAPPFGWPRDAIDGALIALCASEHLVATLQRKPVPAKEIDRKSLGKMEFRTETVVLETNDKIALRGVCSVLAIPTEGVAEVESARSVLDAIRALAGKTGGKAPLPEPEVPEYLSELRTLSGNQLVKAIVARQSEIRSDVRRWQQTAGRIEERMPAWTQLATLIDYAEGLDVLDEVREQYDAILERRSLLNDPDPVPPLLQKIRSRLREALTEGAKQVKHAQETVLDELQDDALWMRLPESQKGDLLSRHQLVVQSLPSLKDDVAIIGQLKKTPLASFAQTARLIEGSLPEIRAEMAKLLEPKTVTVRLASGVVVKTEEDLDAYLADLRLRAMSELEQGNPVVLK</sequence>
<dbReference type="STRING" id="118126.L21_1203"/>
<dbReference type="AlphaFoldDB" id="A0A1M4MKD6"/>
<dbReference type="InterPro" id="IPR027417">
    <property type="entry name" value="P-loop_NTPase"/>
</dbReference>
<reference evidence="1 2" key="1">
    <citation type="submission" date="2016-08" db="EMBL/GenBank/DDBJ databases">
        <authorList>
            <person name="Seilhamer J.J."/>
        </authorList>
    </citation>
    <scope>NUCLEOTIDE SEQUENCE [LARGE SCALE GENOMIC DNA]</scope>
    <source>
        <strain evidence="1">L21-II-0</strain>
    </source>
</reference>
<dbReference type="OrthoDB" id="111696at2157"/>
<accession>A0A1M4MKD6</accession>
<dbReference type="NCBIfam" id="NF033441">
    <property type="entry name" value="BREX_BrxC"/>
    <property type="match status" value="1"/>
</dbReference>
<name>A0A1M4MKD6_9EURY</name>
<organism evidence="1 2">
    <name type="scientific">Methanoculleus chikugoensis</name>
    <dbReference type="NCBI Taxonomy" id="118126"/>
    <lineage>
        <taxon>Archaea</taxon>
        <taxon>Methanobacteriati</taxon>
        <taxon>Methanobacteriota</taxon>
        <taxon>Stenosarchaea group</taxon>
        <taxon>Methanomicrobia</taxon>
        <taxon>Methanomicrobiales</taxon>
        <taxon>Methanomicrobiaceae</taxon>
        <taxon>Methanoculleus</taxon>
    </lineage>
</organism>
<proteinExistence type="predicted"/>
<evidence type="ECO:0000313" key="2">
    <source>
        <dbReference type="Proteomes" id="UP000184671"/>
    </source>
</evidence>
<dbReference type="EMBL" id="FMID01000028">
    <property type="protein sequence ID" value="SCL75307.1"/>
    <property type="molecule type" value="Genomic_DNA"/>
</dbReference>
<dbReference type="Proteomes" id="UP000184671">
    <property type="component" value="Unassembled WGS sequence"/>
</dbReference>
<dbReference type="InterPro" id="IPR047679">
    <property type="entry name" value="BREX_BrxC"/>
</dbReference>
<gene>
    <name evidence="1" type="ORF">L21_1203</name>
</gene>
<evidence type="ECO:0008006" key="3">
    <source>
        <dbReference type="Google" id="ProtNLM"/>
    </source>
</evidence>
<dbReference type="RefSeq" id="WP_074369579.1">
    <property type="nucleotide sequence ID" value="NZ_FMID01000028.1"/>
</dbReference>
<evidence type="ECO:0000313" key="1">
    <source>
        <dbReference type="EMBL" id="SCL75307.1"/>
    </source>
</evidence>